<reference evidence="5" key="2">
    <citation type="submission" date="2023-07" db="EMBL/GenBank/DDBJ databases">
        <title>Lacticaseibacillus paracasei KCKM 0992.</title>
        <authorList>
            <person name="Kim T.W."/>
        </authorList>
    </citation>
    <scope>NUCLEOTIDE SEQUENCE [LARGE SCALE GENOMIC DNA]</scope>
    <source>
        <strain evidence="5">KCKM 0992</strain>
    </source>
</reference>
<evidence type="ECO:0000313" key="5">
    <source>
        <dbReference type="Proteomes" id="UP001268544"/>
    </source>
</evidence>
<reference evidence="2" key="3">
    <citation type="submission" date="2024-03" db="EMBL/GenBank/DDBJ databases">
        <title>Lacticaseibacillus paracasei KCKM 0992.</title>
        <authorList>
            <person name="Kim T.W."/>
        </authorList>
    </citation>
    <scope>NUCLEOTIDE SEQUENCE</scope>
    <source>
        <strain evidence="2">KCKM 0992</strain>
    </source>
</reference>
<dbReference type="RefSeq" id="WP_003569662.1">
    <property type="nucleotide sequence ID" value="NZ_AFYO01000029.1"/>
</dbReference>
<dbReference type="EMBL" id="JAVKVH010000001">
    <property type="protein sequence ID" value="MDR7624864.1"/>
    <property type="molecule type" value="Genomic_DNA"/>
</dbReference>
<evidence type="ECO:0000313" key="3">
    <source>
        <dbReference type="EMBL" id="POE44141.1"/>
    </source>
</evidence>
<proteinExistence type="predicted"/>
<evidence type="ECO:0000313" key="4">
    <source>
        <dbReference type="Proteomes" id="UP000237433"/>
    </source>
</evidence>
<organism evidence="2 5">
    <name type="scientific">Lacticaseibacillus paracasei</name>
    <name type="common">Lactobacillus paracasei</name>
    <dbReference type="NCBI Taxonomy" id="1597"/>
    <lineage>
        <taxon>Bacteria</taxon>
        <taxon>Bacillati</taxon>
        <taxon>Bacillota</taxon>
        <taxon>Bacilli</taxon>
        <taxon>Lactobacillales</taxon>
        <taxon>Lactobacillaceae</taxon>
        <taxon>Lacticaseibacillus</taxon>
    </lineage>
</organism>
<feature type="transmembrane region" description="Helical" evidence="1">
    <location>
        <begin position="74"/>
        <end position="97"/>
    </location>
</feature>
<name>A0A1S2ASG5_LACPA</name>
<comment type="caution">
    <text evidence="2">The sequence shown here is derived from an EMBL/GenBank/DDBJ whole genome shotgun (WGS) entry which is preliminary data.</text>
</comment>
<keyword evidence="1" id="KW-0812">Transmembrane</keyword>
<dbReference type="EMBL" id="LGIY01000002">
    <property type="protein sequence ID" value="POE44141.1"/>
    <property type="molecule type" value="Genomic_DNA"/>
</dbReference>
<keyword evidence="1" id="KW-0472">Membrane</keyword>
<keyword evidence="1" id="KW-1133">Transmembrane helix</keyword>
<accession>A0A1S2ASG5</accession>
<reference evidence="3 4" key="1">
    <citation type="journal article" date="2015" name="J. Am. Soc. Brew. Chem.">
        <title>Dissolved carbon dioxide selects for lactic acid bacteria able to grow in and spoil packaged beer.</title>
        <authorList>
            <person name="Bergsveinson J."/>
            <person name="Redekop A."/>
            <person name="Zoerb S."/>
            <person name="Ziola B."/>
        </authorList>
    </citation>
    <scope>NUCLEOTIDE SEQUENCE [LARGE SCALE GENOMIC DNA]</scope>
    <source>
        <strain evidence="3 4">CCC B1205</strain>
    </source>
</reference>
<feature type="transmembrane region" description="Helical" evidence="1">
    <location>
        <begin position="43"/>
        <end position="62"/>
    </location>
</feature>
<sequence length="100" mass="11677">MKKMDEMELKFRDQSIRYSWAFMIFTLFIYEFFHVMHYGKFDFISVVVNVAVGVQIASFLWLKHRADKTDKEPGRVLIGTIVIVVVVLTLGMIGLMFHGK</sequence>
<evidence type="ECO:0000313" key="2">
    <source>
        <dbReference type="EMBL" id="MDR7624864.1"/>
    </source>
</evidence>
<feature type="transmembrane region" description="Helical" evidence="1">
    <location>
        <begin position="20"/>
        <end position="37"/>
    </location>
</feature>
<evidence type="ECO:0000256" key="1">
    <source>
        <dbReference type="SAM" id="Phobius"/>
    </source>
</evidence>
<dbReference type="Proteomes" id="UP001268544">
    <property type="component" value="Unassembled WGS sequence"/>
</dbReference>
<protein>
    <submittedName>
        <fullName evidence="2">Uncharacterized protein</fullName>
    </submittedName>
</protein>
<gene>
    <name evidence="3" type="ORF">ACX51_02145</name>
    <name evidence="2" type="ORF">RF672_09560</name>
</gene>
<dbReference type="Proteomes" id="UP000237433">
    <property type="component" value="Unassembled WGS sequence"/>
</dbReference>
<dbReference type="AlphaFoldDB" id="A0A1S2ASG5"/>